<keyword evidence="1" id="KW-1185">Reference proteome</keyword>
<gene>
    <name evidence="2" type="primary">LOC142179323</name>
</gene>
<accession>A0AC58U6N1</accession>
<reference evidence="1" key="1">
    <citation type="journal article" date="2014" name="Nat. Commun.">
        <title>The tobacco genome sequence and its comparison with those of tomato and potato.</title>
        <authorList>
            <person name="Sierro N."/>
            <person name="Battey J.N."/>
            <person name="Ouadi S."/>
            <person name="Bakaher N."/>
            <person name="Bovet L."/>
            <person name="Willig A."/>
            <person name="Goepfert S."/>
            <person name="Peitsch M.C."/>
            <person name="Ivanov N.V."/>
        </authorList>
    </citation>
    <scope>NUCLEOTIDE SEQUENCE [LARGE SCALE GENOMIC DNA]</scope>
</reference>
<evidence type="ECO:0000313" key="1">
    <source>
        <dbReference type="Proteomes" id="UP000790787"/>
    </source>
</evidence>
<dbReference type="RefSeq" id="XP_075105114.1">
    <property type="nucleotide sequence ID" value="XM_075249013.1"/>
</dbReference>
<name>A0AC58U6N1_TOBAC</name>
<organism evidence="1 2">
    <name type="scientific">Nicotiana tabacum</name>
    <name type="common">Common tobacco</name>
    <dbReference type="NCBI Taxonomy" id="4097"/>
    <lineage>
        <taxon>Eukaryota</taxon>
        <taxon>Viridiplantae</taxon>
        <taxon>Streptophyta</taxon>
        <taxon>Embryophyta</taxon>
        <taxon>Tracheophyta</taxon>
        <taxon>Spermatophyta</taxon>
        <taxon>Magnoliopsida</taxon>
        <taxon>eudicotyledons</taxon>
        <taxon>Gunneridae</taxon>
        <taxon>Pentapetalae</taxon>
        <taxon>asterids</taxon>
        <taxon>lamiids</taxon>
        <taxon>Solanales</taxon>
        <taxon>Solanaceae</taxon>
        <taxon>Nicotianoideae</taxon>
        <taxon>Nicotianeae</taxon>
        <taxon>Nicotiana</taxon>
    </lineage>
</organism>
<evidence type="ECO:0000313" key="2">
    <source>
        <dbReference type="RefSeq" id="XP_075105114.1"/>
    </source>
</evidence>
<reference evidence="2" key="2">
    <citation type="submission" date="2025-08" db="UniProtKB">
        <authorList>
            <consortium name="RefSeq"/>
        </authorList>
    </citation>
    <scope>IDENTIFICATION</scope>
    <source>
        <tissue evidence="2">Leaf</tissue>
    </source>
</reference>
<sequence>MKNNVLLVTAMQIIGKSAKELKQGLVETSIVDDDRSYPSELDDILYKRFMFKVIVKPSNIEKKDQVVTSRIFFVVTYEDVKTHKQGGNNSVFLNITLEDDQKNRIATTLWSELMDQIQPHLNEAIDEPLIIVLQFMKPQKFQGNYSMHSYWYSTRLSINSTLPQYVEFKSRLVATCQANCERITQTCSQQSYSIIDELAKGIECTYWIAAKVVNLELQREWSYLACNKCTKKVEKIGNHFFVRNAMKKNVLLVTAMQIIGKSAKELKQGLVETSIVDDDRSYPSELDDILYKRFMFKVIVKSSNIEKKDQVVMSRIFFVR</sequence>
<dbReference type="Proteomes" id="UP000790787">
    <property type="component" value="Chromosome 3"/>
</dbReference>
<protein>
    <submittedName>
        <fullName evidence="2">Uncharacterized protein LOC142179323</fullName>
    </submittedName>
</protein>
<proteinExistence type="predicted"/>